<dbReference type="RefSeq" id="WP_145199168.1">
    <property type="nucleotide sequence ID" value="NZ_CP036267.1"/>
</dbReference>
<dbReference type="PANTHER" id="PTHR30231">
    <property type="entry name" value="DNA POLYMERASE III SUBUNIT EPSILON"/>
    <property type="match status" value="1"/>
</dbReference>
<keyword evidence="1" id="KW-0540">Nuclease</keyword>
<dbReference type="EMBL" id="CP036267">
    <property type="protein sequence ID" value="QDT33213.1"/>
    <property type="molecule type" value="Genomic_DNA"/>
</dbReference>
<evidence type="ECO:0000256" key="2">
    <source>
        <dbReference type="ARBA" id="ARBA00022801"/>
    </source>
</evidence>
<dbReference type="GO" id="GO:0006259">
    <property type="term" value="P:DNA metabolic process"/>
    <property type="evidence" value="ECO:0007669"/>
    <property type="project" value="UniProtKB-ARBA"/>
</dbReference>
<feature type="domain" description="Exonuclease" evidence="4">
    <location>
        <begin position="7"/>
        <end position="66"/>
    </location>
</feature>
<evidence type="ECO:0000259" key="4">
    <source>
        <dbReference type="Pfam" id="PF00929"/>
    </source>
</evidence>
<dbReference type="OrthoDB" id="9776650at2"/>
<dbReference type="Gene3D" id="3.30.420.10">
    <property type="entry name" value="Ribonuclease H-like superfamily/Ribonuclease H"/>
    <property type="match status" value="1"/>
</dbReference>
<dbReference type="PANTHER" id="PTHR30231:SF4">
    <property type="entry name" value="PROTEIN NEN2"/>
    <property type="match status" value="1"/>
</dbReference>
<dbReference type="InterPro" id="IPR036397">
    <property type="entry name" value="RNaseH_sf"/>
</dbReference>
<organism evidence="5 6">
    <name type="scientific">Thalassoglobus polymorphus</name>
    <dbReference type="NCBI Taxonomy" id="2527994"/>
    <lineage>
        <taxon>Bacteria</taxon>
        <taxon>Pseudomonadati</taxon>
        <taxon>Planctomycetota</taxon>
        <taxon>Planctomycetia</taxon>
        <taxon>Planctomycetales</taxon>
        <taxon>Planctomycetaceae</taxon>
        <taxon>Thalassoglobus</taxon>
    </lineage>
</organism>
<dbReference type="GO" id="GO:0008408">
    <property type="term" value="F:3'-5' exonuclease activity"/>
    <property type="evidence" value="ECO:0007669"/>
    <property type="project" value="TreeGrafter"/>
</dbReference>
<dbReference type="CDD" id="cd06127">
    <property type="entry name" value="DEDDh"/>
    <property type="match status" value="1"/>
</dbReference>
<gene>
    <name evidence="5" type="ORF">Mal48_24660</name>
</gene>
<keyword evidence="6" id="KW-1185">Reference proteome</keyword>
<proteinExistence type="predicted"/>
<sequence>MGAEYAVIDVETTGVGNKDRIVEVAVVVLNENLIIIDEYDTLVDPLRDVGPVDIHGISPSMLANAQGRGQDS</sequence>
<evidence type="ECO:0000256" key="3">
    <source>
        <dbReference type="ARBA" id="ARBA00022839"/>
    </source>
</evidence>
<reference evidence="5 6" key="1">
    <citation type="submission" date="2019-02" db="EMBL/GenBank/DDBJ databases">
        <title>Deep-cultivation of Planctomycetes and their phenomic and genomic characterization uncovers novel biology.</title>
        <authorList>
            <person name="Wiegand S."/>
            <person name="Jogler M."/>
            <person name="Boedeker C."/>
            <person name="Pinto D."/>
            <person name="Vollmers J."/>
            <person name="Rivas-Marin E."/>
            <person name="Kohn T."/>
            <person name="Peeters S.H."/>
            <person name="Heuer A."/>
            <person name="Rast P."/>
            <person name="Oberbeckmann S."/>
            <person name="Bunk B."/>
            <person name="Jeske O."/>
            <person name="Meyerdierks A."/>
            <person name="Storesund J.E."/>
            <person name="Kallscheuer N."/>
            <person name="Luecker S."/>
            <person name="Lage O.M."/>
            <person name="Pohl T."/>
            <person name="Merkel B.J."/>
            <person name="Hornburger P."/>
            <person name="Mueller R.-W."/>
            <person name="Bruemmer F."/>
            <person name="Labrenz M."/>
            <person name="Spormann A.M."/>
            <person name="Op den Camp H."/>
            <person name="Overmann J."/>
            <person name="Amann R."/>
            <person name="Jetten M.S.M."/>
            <person name="Mascher T."/>
            <person name="Medema M.H."/>
            <person name="Devos D.P."/>
            <person name="Kaster A.-K."/>
            <person name="Ovreas L."/>
            <person name="Rohde M."/>
            <person name="Galperin M.Y."/>
            <person name="Jogler C."/>
        </authorList>
    </citation>
    <scope>NUCLEOTIDE SEQUENCE [LARGE SCALE GENOMIC DNA]</scope>
    <source>
        <strain evidence="5 6">Mal48</strain>
    </source>
</reference>
<dbReference type="KEGG" id="tpol:Mal48_24660"/>
<evidence type="ECO:0000313" key="5">
    <source>
        <dbReference type="EMBL" id="QDT33213.1"/>
    </source>
</evidence>
<dbReference type="SUPFAM" id="SSF53098">
    <property type="entry name" value="Ribonuclease H-like"/>
    <property type="match status" value="1"/>
</dbReference>
<dbReference type="Pfam" id="PF00929">
    <property type="entry name" value="RNase_T"/>
    <property type="match status" value="1"/>
</dbReference>
<keyword evidence="2" id="KW-0378">Hydrolase</keyword>
<dbReference type="InterPro" id="IPR013520">
    <property type="entry name" value="Ribonucl_H"/>
</dbReference>
<keyword evidence="3" id="KW-0269">Exonuclease</keyword>
<evidence type="ECO:0000313" key="6">
    <source>
        <dbReference type="Proteomes" id="UP000315724"/>
    </source>
</evidence>
<dbReference type="AlphaFoldDB" id="A0A517QNK1"/>
<evidence type="ECO:0000256" key="1">
    <source>
        <dbReference type="ARBA" id="ARBA00022722"/>
    </source>
</evidence>
<dbReference type="Proteomes" id="UP000315724">
    <property type="component" value="Chromosome"/>
</dbReference>
<accession>A0A517QNK1</accession>
<protein>
    <submittedName>
        <fullName evidence="5">DNA polymerase III subunit epsilon</fullName>
    </submittedName>
</protein>
<name>A0A517QNK1_9PLAN</name>
<dbReference type="GO" id="GO:0003676">
    <property type="term" value="F:nucleic acid binding"/>
    <property type="evidence" value="ECO:0007669"/>
    <property type="project" value="InterPro"/>
</dbReference>
<dbReference type="InterPro" id="IPR012337">
    <property type="entry name" value="RNaseH-like_sf"/>
</dbReference>